<reference evidence="5 6" key="1">
    <citation type="submission" date="2020-08" db="EMBL/GenBank/DDBJ databases">
        <title>Sequencing the genomes of 1000 actinobacteria strains.</title>
        <authorList>
            <person name="Klenk H.-P."/>
        </authorList>
    </citation>
    <scope>NUCLEOTIDE SEQUENCE [LARGE SCALE GENOMIC DNA]</scope>
    <source>
        <strain evidence="5 6">DSM 105369</strain>
    </source>
</reference>
<name>A0A839N8L3_9MICO</name>
<sequence length="127" mass="14062">MTAAVSGWVGDGYDPQCPTRVLLDRVGDKWTVLVIGALADGPLRFTELRDRVGGVSGKVLTATLRALARDGLVIRTAYPQIPPRVEYSLTDLGRSLQTPLDVLRTWAEQHIAQVVAHREEFDEEHDQ</sequence>
<evidence type="ECO:0000256" key="3">
    <source>
        <dbReference type="ARBA" id="ARBA00023163"/>
    </source>
</evidence>
<evidence type="ECO:0000313" key="5">
    <source>
        <dbReference type="EMBL" id="MBB2894118.1"/>
    </source>
</evidence>
<dbReference type="AlphaFoldDB" id="A0A839N8L3"/>
<evidence type="ECO:0000256" key="2">
    <source>
        <dbReference type="ARBA" id="ARBA00023125"/>
    </source>
</evidence>
<dbReference type="PANTHER" id="PTHR33204:SF37">
    <property type="entry name" value="HTH-TYPE TRANSCRIPTIONAL REGULATOR YODB"/>
    <property type="match status" value="1"/>
</dbReference>
<evidence type="ECO:0000259" key="4">
    <source>
        <dbReference type="PROSITE" id="PS51118"/>
    </source>
</evidence>
<dbReference type="PANTHER" id="PTHR33204">
    <property type="entry name" value="TRANSCRIPTIONAL REGULATOR, MARR FAMILY"/>
    <property type="match status" value="1"/>
</dbReference>
<keyword evidence="3" id="KW-0804">Transcription</keyword>
<dbReference type="Pfam" id="PF01638">
    <property type="entry name" value="HxlR"/>
    <property type="match status" value="1"/>
</dbReference>
<dbReference type="InterPro" id="IPR036390">
    <property type="entry name" value="WH_DNA-bd_sf"/>
</dbReference>
<comment type="caution">
    <text evidence="5">The sequence shown here is derived from an EMBL/GenBank/DDBJ whole genome shotgun (WGS) entry which is preliminary data.</text>
</comment>
<proteinExistence type="predicted"/>
<dbReference type="Proteomes" id="UP000559182">
    <property type="component" value="Unassembled WGS sequence"/>
</dbReference>
<organism evidence="5 6">
    <name type="scientific">Flexivirga oryzae</name>
    <dbReference type="NCBI Taxonomy" id="1794944"/>
    <lineage>
        <taxon>Bacteria</taxon>
        <taxon>Bacillati</taxon>
        <taxon>Actinomycetota</taxon>
        <taxon>Actinomycetes</taxon>
        <taxon>Micrococcales</taxon>
        <taxon>Dermacoccaceae</taxon>
        <taxon>Flexivirga</taxon>
    </lineage>
</organism>
<protein>
    <submittedName>
        <fullName evidence="5">DNA-binding HxlR family transcriptional regulator</fullName>
    </submittedName>
</protein>
<feature type="domain" description="HTH hxlR-type" evidence="4">
    <location>
        <begin position="17"/>
        <end position="115"/>
    </location>
</feature>
<accession>A0A839N8L3</accession>
<dbReference type="InterPro" id="IPR002577">
    <property type="entry name" value="HTH_HxlR"/>
</dbReference>
<dbReference type="EMBL" id="JACHVQ010000004">
    <property type="protein sequence ID" value="MBB2894118.1"/>
    <property type="molecule type" value="Genomic_DNA"/>
</dbReference>
<dbReference type="Gene3D" id="1.10.10.10">
    <property type="entry name" value="Winged helix-like DNA-binding domain superfamily/Winged helix DNA-binding domain"/>
    <property type="match status" value="1"/>
</dbReference>
<dbReference type="PROSITE" id="PS51118">
    <property type="entry name" value="HTH_HXLR"/>
    <property type="match status" value="1"/>
</dbReference>
<keyword evidence="1" id="KW-0805">Transcription regulation</keyword>
<gene>
    <name evidence="5" type="ORF">FHU39_004154</name>
</gene>
<keyword evidence="2 5" id="KW-0238">DNA-binding</keyword>
<dbReference type="RefSeq" id="WP_183322565.1">
    <property type="nucleotide sequence ID" value="NZ_JACHVQ010000004.1"/>
</dbReference>
<evidence type="ECO:0000313" key="6">
    <source>
        <dbReference type="Proteomes" id="UP000559182"/>
    </source>
</evidence>
<dbReference type="SUPFAM" id="SSF46785">
    <property type="entry name" value="Winged helix' DNA-binding domain"/>
    <property type="match status" value="1"/>
</dbReference>
<keyword evidence="6" id="KW-1185">Reference proteome</keyword>
<dbReference type="InterPro" id="IPR036388">
    <property type="entry name" value="WH-like_DNA-bd_sf"/>
</dbReference>
<evidence type="ECO:0000256" key="1">
    <source>
        <dbReference type="ARBA" id="ARBA00023015"/>
    </source>
</evidence>
<dbReference type="GO" id="GO:0003677">
    <property type="term" value="F:DNA binding"/>
    <property type="evidence" value="ECO:0007669"/>
    <property type="project" value="UniProtKB-KW"/>
</dbReference>